<dbReference type="InterPro" id="IPR042185">
    <property type="entry name" value="Serpin_sf_2"/>
</dbReference>
<reference evidence="13" key="1">
    <citation type="journal article" date="2013" name="Nat. Biotechnol.">
        <title>Chinese hamster genome sequenced from sorted chromosomes.</title>
        <authorList>
            <person name="Brinkrolf K."/>
            <person name="Rupp O."/>
            <person name="Laux H."/>
            <person name="Kollin F."/>
            <person name="Ernst W."/>
            <person name="Linke B."/>
            <person name="Kofler R."/>
            <person name="Romand S."/>
            <person name="Hesse F."/>
            <person name="Budach W.E."/>
            <person name="Galosy S."/>
            <person name="Muller D."/>
            <person name="Noll T."/>
            <person name="Wienberg J."/>
            <person name="Jostock T."/>
            <person name="Leonard M."/>
            <person name="Grillari J."/>
            <person name="Tauch A."/>
            <person name="Goesmann A."/>
            <person name="Helk B."/>
            <person name="Mott J.E."/>
            <person name="Puhler A."/>
            <person name="Borth N."/>
        </authorList>
    </citation>
    <scope>NUCLEOTIDE SEQUENCE [LARGE SCALE GENOMIC DNA]</scope>
    <source>
        <strain evidence="13">17A/GY</strain>
    </source>
</reference>
<comment type="function">
    <text evidence="6">Major thyroid hormone transport protein in serum.</text>
</comment>
<dbReference type="GO" id="GO:0005615">
    <property type="term" value="C:extracellular space"/>
    <property type="evidence" value="ECO:0007669"/>
    <property type="project" value="InterPro"/>
</dbReference>
<dbReference type="MEROPS" id="I04.955"/>
<evidence type="ECO:0000256" key="8">
    <source>
        <dbReference type="ARBA" id="ARBA00042967"/>
    </source>
</evidence>
<accession>A0A061I181</accession>
<keyword evidence="4" id="KW-0732">Signal</keyword>
<evidence type="ECO:0000256" key="4">
    <source>
        <dbReference type="ARBA" id="ARBA00022729"/>
    </source>
</evidence>
<evidence type="ECO:0000256" key="7">
    <source>
        <dbReference type="ARBA" id="ARBA00039512"/>
    </source>
</evidence>
<evidence type="ECO:0000313" key="13">
    <source>
        <dbReference type="Proteomes" id="UP000030759"/>
    </source>
</evidence>
<dbReference type="FunFam" id="2.30.39.10:FF:000003">
    <property type="entry name" value="alpha-1-antitrypsin isoform X1"/>
    <property type="match status" value="1"/>
</dbReference>
<evidence type="ECO:0000259" key="11">
    <source>
        <dbReference type="SMART" id="SM00093"/>
    </source>
</evidence>
<evidence type="ECO:0000313" key="12">
    <source>
        <dbReference type="EMBL" id="ERE65740.1"/>
    </source>
</evidence>
<organism evidence="12 13">
    <name type="scientific">Cricetulus griseus</name>
    <name type="common">Chinese hamster</name>
    <name type="synonym">Cricetulus barabensis griseus</name>
    <dbReference type="NCBI Taxonomy" id="10029"/>
    <lineage>
        <taxon>Eukaryota</taxon>
        <taxon>Metazoa</taxon>
        <taxon>Chordata</taxon>
        <taxon>Craniata</taxon>
        <taxon>Vertebrata</taxon>
        <taxon>Euteleostomi</taxon>
        <taxon>Mammalia</taxon>
        <taxon>Eutheria</taxon>
        <taxon>Euarchontoglires</taxon>
        <taxon>Glires</taxon>
        <taxon>Rodentia</taxon>
        <taxon>Myomorpha</taxon>
        <taxon>Muroidea</taxon>
        <taxon>Cricetidae</taxon>
        <taxon>Cricetinae</taxon>
        <taxon>Cricetulus</taxon>
    </lineage>
</organism>
<dbReference type="PANTHER" id="PTHR11461:SF375">
    <property type="entry name" value="THYROXINE-BINDING GLOBULIN"/>
    <property type="match status" value="1"/>
</dbReference>
<name>A0A061I181_CRIGR</name>
<evidence type="ECO:0000256" key="10">
    <source>
        <dbReference type="RuleBase" id="RU000411"/>
    </source>
</evidence>
<dbReference type="FunFam" id="3.30.497.10:FF:000001">
    <property type="entry name" value="Serine protease inhibitor"/>
    <property type="match status" value="1"/>
</dbReference>
<protein>
    <recommendedName>
        <fullName evidence="7">Thyroxine-binding globulin</fullName>
    </recommendedName>
    <alternativeName>
        <fullName evidence="9">Serpin A7</fullName>
    </alternativeName>
    <alternativeName>
        <fullName evidence="8">T4-binding globulin</fullName>
    </alternativeName>
</protein>
<dbReference type="Gene3D" id="2.30.39.10">
    <property type="entry name" value="Alpha-1-antitrypsin, domain 1"/>
    <property type="match status" value="1"/>
</dbReference>
<gene>
    <name evidence="12" type="ORF">H671_xg19983</name>
</gene>
<dbReference type="FunFam" id="2.10.310.10:FF:000001">
    <property type="entry name" value="Serpin family A member 1"/>
    <property type="match status" value="1"/>
</dbReference>
<dbReference type="Pfam" id="PF00079">
    <property type="entry name" value="Serpin"/>
    <property type="match status" value="1"/>
</dbReference>
<dbReference type="InterPro" id="IPR036186">
    <property type="entry name" value="Serpin_sf"/>
</dbReference>
<dbReference type="InterPro" id="IPR023796">
    <property type="entry name" value="Serpin_dom"/>
</dbReference>
<evidence type="ECO:0000256" key="6">
    <source>
        <dbReference type="ARBA" id="ARBA00037352"/>
    </source>
</evidence>
<sequence>MQVASWACALTCHWYLEKRETTIPYSSLNTPSNTFFSFVNQDHLHSRMSVFLYLFLLVFGLQDTINCAQYNSSEGKVTTCHLPQQNATLYKMPFINADFAFSLYRRFSVENPDWNIFFSPVSISAALAMLSFGSGSSTQTQILEVLGFNLTDTPVTELHQGFQHLICLLNFPKNELELQMGNAVFIGQHLKPLAKFLDDVKTLYETEVFPTDFSNVSAAQQEINSYVAKQTKGKIIGLIQDLRLNIIMILVNYIHFKAQWANPFRVSKTEDRSNFSVDKTTTVQVPMMHQLEQYYHFVDVELNCTVLQMDYSENALALFVLPKEGHLEWVEASMSSKTLKKWNHLLQKGWVELFVPKFSISATYDLGSTLQKMGMRHAFAESADFSGITEDKGVRLSYAFHKAVLHIGEGGTKEGAAPEVVSLDLPEVAPLHPIIRIDRPFLLMILEKRTRSILFLGKVVNPSKE</sequence>
<dbReference type="InterPro" id="IPR000215">
    <property type="entry name" value="Serpin_fam"/>
</dbReference>
<evidence type="ECO:0000256" key="1">
    <source>
        <dbReference type="ARBA" id="ARBA00004613"/>
    </source>
</evidence>
<dbReference type="Proteomes" id="UP000030759">
    <property type="component" value="Unassembled WGS sequence"/>
</dbReference>
<evidence type="ECO:0000256" key="2">
    <source>
        <dbReference type="ARBA" id="ARBA00009500"/>
    </source>
</evidence>
<keyword evidence="5" id="KW-0325">Glycoprotein</keyword>
<dbReference type="PANTHER" id="PTHR11461">
    <property type="entry name" value="SERINE PROTEASE INHIBITOR, SERPIN"/>
    <property type="match status" value="1"/>
</dbReference>
<dbReference type="Gene3D" id="2.10.310.10">
    <property type="entry name" value="Serpins superfamily"/>
    <property type="match status" value="1"/>
</dbReference>
<feature type="domain" description="Serpin" evidence="11">
    <location>
        <begin position="101"/>
        <end position="462"/>
    </location>
</feature>
<dbReference type="EMBL" id="KE683246">
    <property type="protein sequence ID" value="ERE65740.1"/>
    <property type="molecule type" value="Genomic_DNA"/>
</dbReference>
<evidence type="ECO:0000256" key="3">
    <source>
        <dbReference type="ARBA" id="ARBA00022525"/>
    </source>
</evidence>
<dbReference type="Gene3D" id="3.30.497.10">
    <property type="entry name" value="Antithrombin, subunit I, domain 2"/>
    <property type="match status" value="1"/>
</dbReference>
<dbReference type="SUPFAM" id="SSF56574">
    <property type="entry name" value="Serpins"/>
    <property type="match status" value="1"/>
</dbReference>
<evidence type="ECO:0000256" key="9">
    <source>
        <dbReference type="ARBA" id="ARBA00043177"/>
    </source>
</evidence>
<evidence type="ECO:0000256" key="5">
    <source>
        <dbReference type="ARBA" id="ARBA00023180"/>
    </source>
</evidence>
<dbReference type="InterPro" id="IPR023795">
    <property type="entry name" value="Serpin_CS"/>
</dbReference>
<comment type="similarity">
    <text evidence="2 10">Belongs to the serpin family.</text>
</comment>
<dbReference type="PROSITE" id="PS00284">
    <property type="entry name" value="SERPIN"/>
    <property type="match status" value="1"/>
</dbReference>
<dbReference type="SMART" id="SM00093">
    <property type="entry name" value="SERPIN"/>
    <property type="match status" value="1"/>
</dbReference>
<proteinExistence type="inferred from homology"/>
<dbReference type="InterPro" id="IPR042178">
    <property type="entry name" value="Serpin_sf_1"/>
</dbReference>
<keyword evidence="3" id="KW-0964">Secreted</keyword>
<comment type="subcellular location">
    <subcellularLocation>
        <location evidence="1">Secreted</location>
    </subcellularLocation>
</comment>
<dbReference type="GO" id="GO:0004867">
    <property type="term" value="F:serine-type endopeptidase inhibitor activity"/>
    <property type="evidence" value="ECO:0007669"/>
    <property type="project" value="InterPro"/>
</dbReference>
<dbReference type="AlphaFoldDB" id="A0A061I181"/>